<protein>
    <submittedName>
        <fullName evidence="2">Putative cupin-like domain protein</fullName>
    </submittedName>
</protein>
<dbReference type="OrthoDB" id="5428040at2759"/>
<keyword evidence="1" id="KW-0812">Transmembrane</keyword>
<keyword evidence="1" id="KW-0472">Membrane</keyword>
<name>A0A1S8ABL5_ROSNE</name>
<gene>
    <name evidence="2" type="ORF">SAMD00023353_10500270</name>
</gene>
<feature type="transmembrane region" description="Helical" evidence="1">
    <location>
        <begin position="112"/>
        <end position="135"/>
    </location>
</feature>
<sequence length="203" mass="22507">MNQTSATITPRLEEWAQYSEWSYSGDVNGTWILCFWCHITGFGTHPEYGILFSDIVSQTGRAANALLSLHTALAWTVHYSYLGSYNLLHEAHIASTVIVRAPSKCTDGGCEGLVAVVTLIVFHLLCVAVITVLYVTQIRHSRYGNIWHAVSQLVNDEMREVLEAANAASDEDAFGDERKGDGDDFVKLVKLGDGRIEIRTHHV</sequence>
<accession>A0A1S8ABL5</accession>
<organism evidence="2">
    <name type="scientific">Rosellinia necatrix</name>
    <name type="common">White root-rot fungus</name>
    <dbReference type="NCBI Taxonomy" id="77044"/>
    <lineage>
        <taxon>Eukaryota</taxon>
        <taxon>Fungi</taxon>
        <taxon>Dikarya</taxon>
        <taxon>Ascomycota</taxon>
        <taxon>Pezizomycotina</taxon>
        <taxon>Sordariomycetes</taxon>
        <taxon>Xylariomycetidae</taxon>
        <taxon>Xylariales</taxon>
        <taxon>Xylariaceae</taxon>
        <taxon>Rosellinia</taxon>
    </lineage>
</organism>
<keyword evidence="1" id="KW-1133">Transmembrane helix</keyword>
<keyword evidence="3" id="KW-1185">Reference proteome</keyword>
<reference evidence="2" key="1">
    <citation type="submission" date="2016-03" db="EMBL/GenBank/DDBJ databases">
        <title>Draft genome sequence of Rosellinia necatrix.</title>
        <authorList>
            <person name="Kanematsu S."/>
        </authorList>
    </citation>
    <scope>NUCLEOTIDE SEQUENCE [LARGE SCALE GENOMIC DNA]</scope>
    <source>
        <strain evidence="2">W97</strain>
    </source>
</reference>
<dbReference type="Proteomes" id="UP000054516">
    <property type="component" value="Unassembled WGS sequence"/>
</dbReference>
<proteinExistence type="predicted"/>
<evidence type="ECO:0000313" key="2">
    <source>
        <dbReference type="EMBL" id="GAW27312.1"/>
    </source>
</evidence>
<evidence type="ECO:0000256" key="1">
    <source>
        <dbReference type="SAM" id="Phobius"/>
    </source>
</evidence>
<dbReference type="AlphaFoldDB" id="A0A1S8ABL5"/>
<evidence type="ECO:0000313" key="3">
    <source>
        <dbReference type="Proteomes" id="UP000054516"/>
    </source>
</evidence>
<dbReference type="EMBL" id="DF977550">
    <property type="protein sequence ID" value="GAW27312.1"/>
    <property type="molecule type" value="Genomic_DNA"/>
</dbReference>